<gene>
    <name evidence="1" type="ORF">SDC9_161011</name>
</gene>
<dbReference type="AlphaFoldDB" id="A0A645FH80"/>
<sequence length="85" mass="9801">MRGTELAMCGVVPRRYTAKRCSSGQGDATGEVGFTRLRAKLYDQHRRRRREIVWVQHLQQVLREAGKLRIDLQLDARSEKAGSFE</sequence>
<dbReference type="EMBL" id="VSSQ01060219">
    <property type="protein sequence ID" value="MPN13687.1"/>
    <property type="molecule type" value="Genomic_DNA"/>
</dbReference>
<protein>
    <submittedName>
        <fullName evidence="1">Uncharacterized protein</fullName>
    </submittedName>
</protein>
<proteinExistence type="predicted"/>
<comment type="caution">
    <text evidence="1">The sequence shown here is derived from an EMBL/GenBank/DDBJ whole genome shotgun (WGS) entry which is preliminary data.</text>
</comment>
<evidence type="ECO:0000313" key="1">
    <source>
        <dbReference type="EMBL" id="MPN13687.1"/>
    </source>
</evidence>
<reference evidence="1" key="1">
    <citation type="submission" date="2019-08" db="EMBL/GenBank/DDBJ databases">
        <authorList>
            <person name="Kucharzyk K."/>
            <person name="Murdoch R.W."/>
            <person name="Higgins S."/>
            <person name="Loffler F."/>
        </authorList>
    </citation>
    <scope>NUCLEOTIDE SEQUENCE</scope>
</reference>
<name>A0A645FH80_9ZZZZ</name>
<accession>A0A645FH80</accession>
<organism evidence="1">
    <name type="scientific">bioreactor metagenome</name>
    <dbReference type="NCBI Taxonomy" id="1076179"/>
    <lineage>
        <taxon>unclassified sequences</taxon>
        <taxon>metagenomes</taxon>
        <taxon>ecological metagenomes</taxon>
    </lineage>
</organism>